<name>B5YMF7_THAPS</name>
<protein>
    <submittedName>
        <fullName evidence="4">Protein kinase</fullName>
    </submittedName>
</protein>
<dbReference type="OMA" id="FHFPFKK"/>
<keyword evidence="4" id="KW-0418">Kinase</keyword>
<dbReference type="CDD" id="cd07831">
    <property type="entry name" value="STKc_MOK"/>
    <property type="match status" value="1"/>
</dbReference>
<organism evidence="4 5">
    <name type="scientific">Thalassiosira pseudonana</name>
    <name type="common">Marine diatom</name>
    <name type="synonym">Cyclotella nana</name>
    <dbReference type="NCBI Taxonomy" id="35128"/>
    <lineage>
        <taxon>Eukaryota</taxon>
        <taxon>Sar</taxon>
        <taxon>Stramenopiles</taxon>
        <taxon>Ochrophyta</taxon>
        <taxon>Bacillariophyta</taxon>
        <taxon>Coscinodiscophyceae</taxon>
        <taxon>Thalassiosirophycidae</taxon>
        <taxon>Thalassiosirales</taxon>
        <taxon>Thalassiosiraceae</taxon>
        <taxon>Thalassiosira</taxon>
    </lineage>
</organism>
<keyword evidence="5" id="KW-1185">Reference proteome</keyword>
<dbReference type="FunFam" id="3.30.200.20:FF:000271">
    <property type="entry name" value="MAPK/MAK/MRK overlapping kinase"/>
    <property type="match status" value="1"/>
</dbReference>
<sequence>MRKYRLISKRGEGSFSEVIKAQNTKTGTFHAIKCMKSSYKSADQVNNLREIQAIKRLTPHPHIVKMDEVLFDPPTGRLALVFELLEGNLYELMKDRHEHFGEATVKSFMRQIFTALDHMHGKGVFHRDIKPENILVDKAGKHLKLADFGSCRGINGKPPFTEYISTRWYRPPECLLTCGRYGPEMDVWGVGCILFELTTLYPLFPGTDEADQIKRIHRVLGTPDPSVLVKLKKHASTQANFAFPSQRGIGLAKLLPDAVANFLDLLTQSLAYEASTRITSRKAMKHSYF</sequence>
<dbReference type="KEGG" id="tps:THAPS_35643"/>
<accession>B5YMF7</accession>
<reference evidence="4 5" key="2">
    <citation type="journal article" date="2008" name="Nature">
        <title>The Phaeodactylum genome reveals the evolutionary history of diatom genomes.</title>
        <authorList>
            <person name="Bowler C."/>
            <person name="Allen A.E."/>
            <person name="Badger J.H."/>
            <person name="Grimwood J."/>
            <person name="Jabbari K."/>
            <person name="Kuo A."/>
            <person name="Maheswari U."/>
            <person name="Martens C."/>
            <person name="Maumus F."/>
            <person name="Otillar R.P."/>
            <person name="Rayko E."/>
            <person name="Salamov A."/>
            <person name="Vandepoele K."/>
            <person name="Beszteri B."/>
            <person name="Gruber A."/>
            <person name="Heijde M."/>
            <person name="Katinka M."/>
            <person name="Mock T."/>
            <person name="Valentin K."/>
            <person name="Verret F."/>
            <person name="Berges J.A."/>
            <person name="Brownlee C."/>
            <person name="Cadoret J.P."/>
            <person name="Chiovitti A."/>
            <person name="Choi C.J."/>
            <person name="Coesel S."/>
            <person name="De Martino A."/>
            <person name="Detter J.C."/>
            <person name="Durkin C."/>
            <person name="Falciatore A."/>
            <person name="Fournet J."/>
            <person name="Haruta M."/>
            <person name="Huysman M.J."/>
            <person name="Jenkins B.D."/>
            <person name="Jiroutova K."/>
            <person name="Jorgensen R.E."/>
            <person name="Joubert Y."/>
            <person name="Kaplan A."/>
            <person name="Kroger N."/>
            <person name="Kroth P.G."/>
            <person name="La Roche J."/>
            <person name="Lindquist E."/>
            <person name="Lommer M."/>
            <person name="Martin-Jezequel V."/>
            <person name="Lopez P.J."/>
            <person name="Lucas S."/>
            <person name="Mangogna M."/>
            <person name="McGinnis K."/>
            <person name="Medlin L.K."/>
            <person name="Montsant A."/>
            <person name="Oudot-Le Secq M.P."/>
            <person name="Napoli C."/>
            <person name="Obornik M."/>
            <person name="Parker M.S."/>
            <person name="Petit J.L."/>
            <person name="Porcel B.M."/>
            <person name="Poulsen N."/>
            <person name="Robison M."/>
            <person name="Rychlewski L."/>
            <person name="Rynearson T.A."/>
            <person name="Schmutz J."/>
            <person name="Shapiro H."/>
            <person name="Siaut M."/>
            <person name="Stanley M."/>
            <person name="Sussman M.R."/>
            <person name="Taylor A.R."/>
            <person name="Vardi A."/>
            <person name="von Dassow P."/>
            <person name="Vyverman W."/>
            <person name="Willis A."/>
            <person name="Wyrwicz L.S."/>
            <person name="Rokhsar D.S."/>
            <person name="Weissenbach J."/>
            <person name="Armbrust E.V."/>
            <person name="Green B.R."/>
            <person name="Van de Peer Y."/>
            <person name="Grigoriev I.V."/>
        </authorList>
    </citation>
    <scope>NUCLEOTIDE SEQUENCE [LARGE SCALE GENOMIC DNA]</scope>
    <source>
        <strain evidence="4 5">CCMP1335</strain>
    </source>
</reference>
<dbReference type="Pfam" id="PF00069">
    <property type="entry name" value="Pkinase"/>
    <property type="match status" value="1"/>
</dbReference>
<keyword evidence="4" id="KW-0808">Transferase</keyword>
<dbReference type="InterPro" id="IPR000719">
    <property type="entry name" value="Prot_kinase_dom"/>
</dbReference>
<dbReference type="InParanoid" id="B5YMF7"/>
<dbReference type="SMART" id="SM00220">
    <property type="entry name" value="S_TKc"/>
    <property type="match status" value="1"/>
</dbReference>
<evidence type="ECO:0000313" key="5">
    <source>
        <dbReference type="Proteomes" id="UP000001449"/>
    </source>
</evidence>
<dbReference type="GO" id="GO:0005524">
    <property type="term" value="F:ATP binding"/>
    <property type="evidence" value="ECO:0007669"/>
    <property type="project" value="UniProtKB-KW"/>
</dbReference>
<feature type="non-terminal residue" evidence="4">
    <location>
        <position position="289"/>
    </location>
</feature>
<dbReference type="HOGENOM" id="CLU_000288_181_1_1"/>
<dbReference type="PaxDb" id="35128-Thaps35643"/>
<feature type="domain" description="Protein kinase" evidence="3">
    <location>
        <begin position="4"/>
        <end position="289"/>
    </location>
</feature>
<dbReference type="InterPro" id="IPR011009">
    <property type="entry name" value="Kinase-like_dom_sf"/>
</dbReference>
<dbReference type="PANTHER" id="PTHR24055">
    <property type="entry name" value="MITOGEN-ACTIVATED PROTEIN KINASE"/>
    <property type="match status" value="1"/>
</dbReference>
<dbReference type="EMBL" id="CP001160">
    <property type="protein sequence ID" value="ACI64452.1"/>
    <property type="molecule type" value="Genomic_DNA"/>
</dbReference>
<proteinExistence type="predicted"/>
<dbReference type="Proteomes" id="UP000001449">
    <property type="component" value="Chromosome 7"/>
</dbReference>
<evidence type="ECO:0000259" key="3">
    <source>
        <dbReference type="PROSITE" id="PS50011"/>
    </source>
</evidence>
<dbReference type="GO" id="GO:0005634">
    <property type="term" value="C:nucleus"/>
    <property type="evidence" value="ECO:0000318"/>
    <property type="project" value="GO_Central"/>
</dbReference>
<reference evidence="4 5" key="1">
    <citation type="journal article" date="2004" name="Science">
        <title>The genome of the diatom Thalassiosira pseudonana: ecology, evolution, and metabolism.</title>
        <authorList>
            <person name="Armbrust E.V."/>
            <person name="Berges J.A."/>
            <person name="Bowler C."/>
            <person name="Green B.R."/>
            <person name="Martinez D."/>
            <person name="Putnam N.H."/>
            <person name="Zhou S."/>
            <person name="Allen A.E."/>
            <person name="Apt K.E."/>
            <person name="Bechner M."/>
            <person name="Brzezinski M.A."/>
            <person name="Chaal B.K."/>
            <person name="Chiovitti A."/>
            <person name="Davis A.K."/>
            <person name="Demarest M.S."/>
            <person name="Detter J.C."/>
            <person name="Glavina T."/>
            <person name="Goodstein D."/>
            <person name="Hadi M.Z."/>
            <person name="Hellsten U."/>
            <person name="Hildebrand M."/>
            <person name="Jenkins B.D."/>
            <person name="Jurka J."/>
            <person name="Kapitonov V.V."/>
            <person name="Kroger N."/>
            <person name="Lau W.W."/>
            <person name="Lane T.W."/>
            <person name="Larimer F.W."/>
            <person name="Lippmeier J.C."/>
            <person name="Lucas S."/>
            <person name="Medina M."/>
            <person name="Montsant A."/>
            <person name="Obornik M."/>
            <person name="Parker M.S."/>
            <person name="Palenik B."/>
            <person name="Pazour G.J."/>
            <person name="Richardson P.M."/>
            <person name="Rynearson T.A."/>
            <person name="Saito M.A."/>
            <person name="Schwartz D.C."/>
            <person name="Thamatrakoln K."/>
            <person name="Valentin K."/>
            <person name="Vardi A."/>
            <person name="Wilkerson F.P."/>
            <person name="Rokhsar D.S."/>
        </authorList>
    </citation>
    <scope>NUCLEOTIDE SEQUENCE [LARGE SCALE GENOMIC DNA]</scope>
    <source>
        <strain evidence="4 5">CCMP1335</strain>
    </source>
</reference>
<dbReference type="eggNOG" id="KOG0661">
    <property type="taxonomic scope" value="Eukaryota"/>
</dbReference>
<dbReference type="FunFam" id="1.10.510.10:FF:001073">
    <property type="entry name" value="Long-flagella protein kinase, CMGC RCK"/>
    <property type="match status" value="1"/>
</dbReference>
<dbReference type="Gene3D" id="1.10.510.10">
    <property type="entry name" value="Transferase(Phosphotransferase) domain 1"/>
    <property type="match status" value="1"/>
</dbReference>
<dbReference type="GO" id="GO:0005737">
    <property type="term" value="C:cytoplasm"/>
    <property type="evidence" value="ECO:0000318"/>
    <property type="project" value="GO_Central"/>
</dbReference>
<dbReference type="GeneID" id="7448965"/>
<dbReference type="GO" id="GO:0004674">
    <property type="term" value="F:protein serine/threonine kinase activity"/>
    <property type="evidence" value="ECO:0000318"/>
    <property type="project" value="GO_Central"/>
</dbReference>
<dbReference type="PROSITE" id="PS00108">
    <property type="entry name" value="PROTEIN_KINASE_ST"/>
    <property type="match status" value="1"/>
</dbReference>
<evidence type="ECO:0000313" key="4">
    <source>
        <dbReference type="EMBL" id="ACI64452.1"/>
    </source>
</evidence>
<dbReference type="AlphaFoldDB" id="B5YMF7"/>
<evidence type="ECO:0000256" key="1">
    <source>
        <dbReference type="ARBA" id="ARBA00022741"/>
    </source>
</evidence>
<dbReference type="STRING" id="35128.B5YMF7"/>
<dbReference type="SUPFAM" id="SSF56112">
    <property type="entry name" value="Protein kinase-like (PK-like)"/>
    <property type="match status" value="1"/>
</dbReference>
<dbReference type="RefSeq" id="XP_002295735.1">
    <property type="nucleotide sequence ID" value="XM_002295699.1"/>
</dbReference>
<dbReference type="InterPro" id="IPR050117">
    <property type="entry name" value="MAPK"/>
</dbReference>
<keyword evidence="2" id="KW-0067">ATP-binding</keyword>
<keyword evidence="1" id="KW-0547">Nucleotide-binding</keyword>
<dbReference type="InterPro" id="IPR008271">
    <property type="entry name" value="Ser/Thr_kinase_AS"/>
</dbReference>
<gene>
    <name evidence="4" type="ORF">THAPS_35643</name>
</gene>
<dbReference type="PROSITE" id="PS50011">
    <property type="entry name" value="PROTEIN_KINASE_DOM"/>
    <property type="match status" value="1"/>
</dbReference>
<dbReference type="GO" id="GO:0035556">
    <property type="term" value="P:intracellular signal transduction"/>
    <property type="evidence" value="ECO:0000318"/>
    <property type="project" value="GO_Central"/>
</dbReference>
<evidence type="ECO:0000256" key="2">
    <source>
        <dbReference type="ARBA" id="ARBA00022840"/>
    </source>
</evidence>
<dbReference type="Gene3D" id="3.30.200.20">
    <property type="entry name" value="Phosphorylase Kinase, domain 1"/>
    <property type="match status" value="1"/>
</dbReference>